<sequence length="552" mass="58408">MAGITNIFEIGRTGILANQQGLSTASNNITNAGTEGFSRQRAIFEAGRPQGGIISTGVRVTDVTRVVDQFIEAQLTDTTQDFGRLNIRRDLLRRVETVFTETDSGGINNAVDRLFNAFRDLSTFPEESSQRTLVINEAQALVDTINLAEGTLSQIRRDIDNAIGQNLSTVNTIAVQIAELNGQIHFAESSGKTANDLRDRRALLVNNMAELVNIETVEMPNGLAIMVGGQLLVSGDRNNTLVQVSDADNPGMNDVAVRRSDGTDFVVTSKINDGEVAGRLAVRDADIQGYQDRLDRLAAVLVNQINIQHEAGYGLDGTTTNSLFSALTPDAPLAKDTNTGGAAGTSTAVSTAASLTMDNYEVRFTNATTFDVVNVTDGTTTLSAQAYTSGATITFDGLDVVITNGSGAPATGDIFFVSAHKGAATDMAVSLTDTDKVAASSTALGVPGDNVNAIALVAIQSTSQSTLGGINIDDYHAVTVGDVGSDTFLAGLQREAKQVERDQVTSLRESVSGVNLDEELTRLLEFQRAFEASARLISTADELFQTVLGLGL</sequence>
<dbReference type="InterPro" id="IPR002371">
    <property type="entry name" value="FlgK"/>
</dbReference>
<dbReference type="PANTHER" id="PTHR30033">
    <property type="entry name" value="FLAGELLAR HOOK-ASSOCIATED PROTEIN 1"/>
    <property type="match status" value="1"/>
</dbReference>
<evidence type="ECO:0000256" key="1">
    <source>
        <dbReference type="ARBA" id="ARBA00004365"/>
    </source>
</evidence>
<accession>A0ABU3K615</accession>
<comment type="similarity">
    <text evidence="3 7">Belongs to the flagella basal body rod proteins family.</text>
</comment>
<evidence type="ECO:0000259" key="9">
    <source>
        <dbReference type="Pfam" id="PF22638"/>
    </source>
</evidence>
<gene>
    <name evidence="7 10" type="primary">flgK</name>
    <name evidence="10" type="ORF">PPG34_05825</name>
</gene>
<feature type="domain" description="Flagellar hook-associated protein FlgK helical" evidence="9">
    <location>
        <begin position="92"/>
        <end position="324"/>
    </location>
</feature>
<keyword evidence="10" id="KW-0282">Flagellum</keyword>
<dbReference type="PRINTS" id="PR01005">
    <property type="entry name" value="FLGHOOKAP1"/>
</dbReference>
<dbReference type="EMBL" id="JAQOUE010000001">
    <property type="protein sequence ID" value="MDT7041862.1"/>
    <property type="molecule type" value="Genomic_DNA"/>
</dbReference>
<reference evidence="10 11" key="1">
    <citation type="journal article" date="2023" name="ISME J.">
        <title>Cultivation and genomic characterization of novel and ubiquitous marine nitrite-oxidizing bacteria from the Nitrospirales.</title>
        <authorList>
            <person name="Mueller A.J."/>
            <person name="Daebeler A."/>
            <person name="Herbold C.W."/>
            <person name="Kirkegaard R.H."/>
            <person name="Daims H."/>
        </authorList>
    </citation>
    <scope>NUCLEOTIDE SEQUENCE [LARGE SCALE GENOMIC DNA]</scope>
    <source>
        <strain evidence="10 11">EB</strain>
    </source>
</reference>
<dbReference type="Pfam" id="PF06429">
    <property type="entry name" value="Flg_bbr_C"/>
    <property type="match status" value="1"/>
</dbReference>
<comment type="caution">
    <text evidence="10">The sequence shown here is derived from an EMBL/GenBank/DDBJ whole genome shotgun (WGS) entry which is preliminary data.</text>
</comment>
<evidence type="ECO:0000313" key="10">
    <source>
        <dbReference type="EMBL" id="MDT7041862.1"/>
    </source>
</evidence>
<feature type="domain" description="Flagellar basal-body/hook protein C-terminal" evidence="8">
    <location>
        <begin position="511"/>
        <end position="549"/>
    </location>
</feature>
<dbReference type="RefSeq" id="WP_313832210.1">
    <property type="nucleotide sequence ID" value="NZ_JAQOUE010000001.1"/>
</dbReference>
<comment type="subcellular location">
    <subcellularLocation>
        <location evidence="1 7">Bacterial flagellum</location>
    </subcellularLocation>
    <subcellularLocation>
        <location evidence="2 7">Secreted</location>
    </subcellularLocation>
</comment>
<evidence type="ECO:0000256" key="4">
    <source>
        <dbReference type="ARBA" id="ARBA00016244"/>
    </source>
</evidence>
<keyword evidence="6 7" id="KW-0975">Bacterial flagellum</keyword>
<dbReference type="NCBIfam" id="TIGR02492">
    <property type="entry name" value="flgK_ends"/>
    <property type="match status" value="1"/>
</dbReference>
<evidence type="ECO:0000256" key="2">
    <source>
        <dbReference type="ARBA" id="ARBA00004613"/>
    </source>
</evidence>
<keyword evidence="10" id="KW-0966">Cell projection</keyword>
<keyword evidence="5 7" id="KW-0964">Secreted</keyword>
<protein>
    <recommendedName>
        <fullName evidence="4 7">Flagellar hook-associated protein 1</fullName>
        <shortName evidence="7">HAP1</shortName>
    </recommendedName>
</protein>
<evidence type="ECO:0000313" key="11">
    <source>
        <dbReference type="Proteomes" id="UP001250932"/>
    </source>
</evidence>
<evidence type="ECO:0000256" key="6">
    <source>
        <dbReference type="ARBA" id="ARBA00023143"/>
    </source>
</evidence>
<name>A0ABU3K615_9BACT</name>
<proteinExistence type="inferred from homology"/>
<evidence type="ECO:0000256" key="5">
    <source>
        <dbReference type="ARBA" id="ARBA00022525"/>
    </source>
</evidence>
<evidence type="ECO:0000256" key="7">
    <source>
        <dbReference type="RuleBase" id="RU362065"/>
    </source>
</evidence>
<dbReference type="Pfam" id="PF22638">
    <property type="entry name" value="FlgK_D1"/>
    <property type="match status" value="1"/>
</dbReference>
<dbReference type="PANTHER" id="PTHR30033:SF1">
    <property type="entry name" value="FLAGELLAR HOOK-ASSOCIATED PROTEIN 1"/>
    <property type="match status" value="1"/>
</dbReference>
<evidence type="ECO:0000259" key="8">
    <source>
        <dbReference type="Pfam" id="PF06429"/>
    </source>
</evidence>
<dbReference type="Proteomes" id="UP001250932">
    <property type="component" value="Unassembled WGS sequence"/>
</dbReference>
<keyword evidence="11" id="KW-1185">Reference proteome</keyword>
<evidence type="ECO:0000256" key="3">
    <source>
        <dbReference type="ARBA" id="ARBA00009677"/>
    </source>
</evidence>
<organism evidence="10 11">
    <name type="scientific">Candidatus Nitronereus thalassa</name>
    <dbReference type="NCBI Taxonomy" id="3020898"/>
    <lineage>
        <taxon>Bacteria</taxon>
        <taxon>Pseudomonadati</taxon>
        <taxon>Nitrospirota</taxon>
        <taxon>Nitrospiria</taxon>
        <taxon>Nitrospirales</taxon>
        <taxon>Nitrospiraceae</taxon>
        <taxon>Candidatus Nitronereus</taxon>
    </lineage>
</organism>
<keyword evidence="10" id="KW-0969">Cilium</keyword>
<dbReference type="SUPFAM" id="SSF64518">
    <property type="entry name" value="Phase 1 flagellin"/>
    <property type="match status" value="1"/>
</dbReference>
<dbReference type="InterPro" id="IPR053927">
    <property type="entry name" value="FlgK_helical"/>
</dbReference>
<dbReference type="InterPro" id="IPR010930">
    <property type="entry name" value="Flg_bb/hook_C_dom"/>
</dbReference>